<protein>
    <submittedName>
        <fullName evidence="2">Uncharacterized protein</fullName>
    </submittedName>
</protein>
<reference evidence="3" key="1">
    <citation type="journal article" date="2015" name="Nat. Genet.">
        <title>The genome and transcriptome of the zoonotic hookworm Ancylostoma ceylanicum identify infection-specific gene families.</title>
        <authorList>
            <person name="Schwarz E.M."/>
            <person name="Hu Y."/>
            <person name="Antoshechkin I."/>
            <person name="Miller M.M."/>
            <person name="Sternberg P.W."/>
            <person name="Aroian R.V."/>
        </authorList>
    </citation>
    <scope>NUCLEOTIDE SEQUENCE</scope>
    <source>
        <strain evidence="3">HY135</strain>
    </source>
</reference>
<accession>A0A016WLC6</accession>
<dbReference type="EMBL" id="JARK01000238">
    <property type="protein sequence ID" value="EYC39843.1"/>
    <property type="molecule type" value="Genomic_DNA"/>
</dbReference>
<name>A0A016WLC6_9BILA</name>
<dbReference type="Proteomes" id="UP000024635">
    <property type="component" value="Unassembled WGS sequence"/>
</dbReference>
<keyword evidence="3" id="KW-1185">Reference proteome</keyword>
<evidence type="ECO:0000313" key="3">
    <source>
        <dbReference type="Proteomes" id="UP000024635"/>
    </source>
</evidence>
<evidence type="ECO:0000313" key="2">
    <source>
        <dbReference type="EMBL" id="EYC39843.1"/>
    </source>
</evidence>
<proteinExistence type="predicted"/>
<feature type="compositionally biased region" description="Polar residues" evidence="1">
    <location>
        <begin position="32"/>
        <end position="41"/>
    </location>
</feature>
<evidence type="ECO:0000256" key="1">
    <source>
        <dbReference type="SAM" id="MobiDB-lite"/>
    </source>
</evidence>
<dbReference type="AlphaFoldDB" id="A0A016WLC6"/>
<gene>
    <name evidence="2" type="primary">Acey_s0638.g964</name>
    <name evidence="2" type="ORF">Y032_0638g964</name>
</gene>
<comment type="caution">
    <text evidence="2">The sequence shown here is derived from an EMBL/GenBank/DDBJ whole genome shotgun (WGS) entry which is preliminary data.</text>
</comment>
<sequence length="96" mass="11063">MRRRVNSYMCKATASKFKPFLGRNIKKKEETTANLSPQVTRHTAPAEVTRIQPIVGFPTEKKYKQHPVESQRSKRFDDLLKGRDGLAPLLHFLLNV</sequence>
<feature type="region of interest" description="Disordered" evidence="1">
    <location>
        <begin position="32"/>
        <end position="51"/>
    </location>
</feature>
<organism evidence="2 3">
    <name type="scientific">Ancylostoma ceylanicum</name>
    <dbReference type="NCBI Taxonomy" id="53326"/>
    <lineage>
        <taxon>Eukaryota</taxon>
        <taxon>Metazoa</taxon>
        <taxon>Ecdysozoa</taxon>
        <taxon>Nematoda</taxon>
        <taxon>Chromadorea</taxon>
        <taxon>Rhabditida</taxon>
        <taxon>Rhabditina</taxon>
        <taxon>Rhabditomorpha</taxon>
        <taxon>Strongyloidea</taxon>
        <taxon>Ancylostomatidae</taxon>
        <taxon>Ancylostomatinae</taxon>
        <taxon>Ancylostoma</taxon>
    </lineage>
</organism>